<name>A0A2I0WD81_9ASPA</name>
<dbReference type="Proteomes" id="UP000233837">
    <property type="component" value="Unassembled WGS sequence"/>
</dbReference>
<protein>
    <submittedName>
        <fullName evidence="1">Uncharacterized protein</fullName>
    </submittedName>
</protein>
<proteinExistence type="predicted"/>
<organism evidence="1 2">
    <name type="scientific">Dendrobium catenatum</name>
    <dbReference type="NCBI Taxonomy" id="906689"/>
    <lineage>
        <taxon>Eukaryota</taxon>
        <taxon>Viridiplantae</taxon>
        <taxon>Streptophyta</taxon>
        <taxon>Embryophyta</taxon>
        <taxon>Tracheophyta</taxon>
        <taxon>Spermatophyta</taxon>
        <taxon>Magnoliopsida</taxon>
        <taxon>Liliopsida</taxon>
        <taxon>Asparagales</taxon>
        <taxon>Orchidaceae</taxon>
        <taxon>Epidendroideae</taxon>
        <taxon>Malaxideae</taxon>
        <taxon>Dendrobiinae</taxon>
        <taxon>Dendrobium</taxon>
    </lineage>
</organism>
<evidence type="ECO:0000313" key="1">
    <source>
        <dbReference type="EMBL" id="PKU73618.1"/>
    </source>
</evidence>
<keyword evidence="2" id="KW-1185">Reference proteome</keyword>
<gene>
    <name evidence="1" type="ORF">MA16_Dca013138</name>
</gene>
<accession>A0A2I0WD81</accession>
<reference evidence="1 2" key="2">
    <citation type="journal article" date="2017" name="Nature">
        <title>The Apostasia genome and the evolution of orchids.</title>
        <authorList>
            <person name="Zhang G.Q."/>
            <person name="Liu K.W."/>
            <person name="Li Z."/>
            <person name="Lohaus R."/>
            <person name="Hsiao Y.Y."/>
            <person name="Niu S.C."/>
            <person name="Wang J.Y."/>
            <person name="Lin Y.C."/>
            <person name="Xu Q."/>
            <person name="Chen L.J."/>
            <person name="Yoshida K."/>
            <person name="Fujiwara S."/>
            <person name="Wang Z.W."/>
            <person name="Zhang Y.Q."/>
            <person name="Mitsuda N."/>
            <person name="Wang M."/>
            <person name="Liu G.H."/>
            <person name="Pecoraro L."/>
            <person name="Huang H.X."/>
            <person name="Xiao X.J."/>
            <person name="Lin M."/>
            <person name="Wu X.Y."/>
            <person name="Wu W.L."/>
            <person name="Chen Y.Y."/>
            <person name="Chang S.B."/>
            <person name="Sakamoto S."/>
            <person name="Ohme-Takagi M."/>
            <person name="Yagi M."/>
            <person name="Zeng S.J."/>
            <person name="Shen C.Y."/>
            <person name="Yeh C.M."/>
            <person name="Luo Y.B."/>
            <person name="Tsai W.C."/>
            <person name="Van de Peer Y."/>
            <person name="Liu Z.J."/>
        </authorList>
    </citation>
    <scope>NUCLEOTIDE SEQUENCE [LARGE SCALE GENOMIC DNA]</scope>
    <source>
        <tissue evidence="1">The whole plant</tissue>
    </source>
</reference>
<reference evidence="1 2" key="1">
    <citation type="journal article" date="2016" name="Sci. Rep.">
        <title>The Dendrobium catenatum Lindl. genome sequence provides insights into polysaccharide synthase, floral development and adaptive evolution.</title>
        <authorList>
            <person name="Zhang G.Q."/>
            <person name="Xu Q."/>
            <person name="Bian C."/>
            <person name="Tsai W.C."/>
            <person name="Yeh C.M."/>
            <person name="Liu K.W."/>
            <person name="Yoshida K."/>
            <person name="Zhang L.S."/>
            <person name="Chang S.B."/>
            <person name="Chen F."/>
            <person name="Shi Y."/>
            <person name="Su Y.Y."/>
            <person name="Zhang Y.Q."/>
            <person name="Chen L.J."/>
            <person name="Yin Y."/>
            <person name="Lin M."/>
            <person name="Huang H."/>
            <person name="Deng H."/>
            <person name="Wang Z.W."/>
            <person name="Zhu S.L."/>
            <person name="Zhao X."/>
            <person name="Deng C."/>
            <person name="Niu S.C."/>
            <person name="Huang J."/>
            <person name="Wang M."/>
            <person name="Liu G.H."/>
            <person name="Yang H.J."/>
            <person name="Xiao X.J."/>
            <person name="Hsiao Y.Y."/>
            <person name="Wu W.L."/>
            <person name="Chen Y.Y."/>
            <person name="Mitsuda N."/>
            <person name="Ohme-Takagi M."/>
            <person name="Luo Y.B."/>
            <person name="Van de Peer Y."/>
            <person name="Liu Z.J."/>
        </authorList>
    </citation>
    <scope>NUCLEOTIDE SEQUENCE [LARGE SCALE GENOMIC DNA]</scope>
    <source>
        <tissue evidence="1">The whole plant</tissue>
    </source>
</reference>
<dbReference type="AlphaFoldDB" id="A0A2I0WD81"/>
<sequence length="98" mass="11199">MTSSTASRSHESLYAQQITALQVELEQGNHKLIGKLSCKHRYGNLIVSWEEFFLLLLQIERARWPVLPLWRSSNRLSGVPLPRQRRGLTLVLAAVFSV</sequence>
<dbReference type="EMBL" id="KZ502734">
    <property type="protein sequence ID" value="PKU73618.1"/>
    <property type="molecule type" value="Genomic_DNA"/>
</dbReference>
<evidence type="ECO:0000313" key="2">
    <source>
        <dbReference type="Proteomes" id="UP000233837"/>
    </source>
</evidence>